<gene>
    <name evidence="1" type="ORF">RI555_07345</name>
</gene>
<organism evidence="1 2">
    <name type="scientific">Lactiplantibacillus pentosus</name>
    <name type="common">Lactobacillus pentosus</name>
    <dbReference type="NCBI Taxonomy" id="1589"/>
    <lineage>
        <taxon>Bacteria</taxon>
        <taxon>Bacillati</taxon>
        <taxon>Bacillota</taxon>
        <taxon>Bacilli</taxon>
        <taxon>Lactobacillales</taxon>
        <taxon>Lactobacillaceae</taxon>
        <taxon>Lactiplantibacillus</taxon>
    </lineage>
</organism>
<dbReference type="AlphaFoldDB" id="A0AAP5URM4"/>
<dbReference type="Proteomes" id="UP001263852">
    <property type="component" value="Unassembled WGS sequence"/>
</dbReference>
<evidence type="ECO:0000313" key="2">
    <source>
        <dbReference type="Proteomes" id="UP001263852"/>
    </source>
</evidence>
<dbReference type="EMBL" id="JAVLAO010000001">
    <property type="protein sequence ID" value="MDT7038794.1"/>
    <property type="molecule type" value="Genomic_DNA"/>
</dbReference>
<reference evidence="1" key="1">
    <citation type="submission" date="2023-08" db="EMBL/GenBank/DDBJ databases">
        <authorList>
            <person name="Page C.A."/>
            <person name="Perez-Diaz I.M."/>
        </authorList>
    </citation>
    <scope>NUCLEOTIDE SEQUENCE</scope>
    <source>
        <strain evidence="1">1.8.9</strain>
    </source>
</reference>
<accession>A0AAP5URM4</accession>
<dbReference type="RefSeq" id="WP_003638300.1">
    <property type="nucleotide sequence ID" value="NZ_CP186696.1"/>
</dbReference>
<sequence length="57" mass="6642">MSKWDTRAFLKSDRFSKAKSEIEKILFSNDLSYKEAFQLIGAIQSDLEAKQEEEKVN</sequence>
<protein>
    <submittedName>
        <fullName evidence="1">Uncharacterized protein</fullName>
    </submittedName>
</protein>
<proteinExistence type="predicted"/>
<evidence type="ECO:0000313" key="1">
    <source>
        <dbReference type="EMBL" id="MDT7038794.1"/>
    </source>
</evidence>
<name>A0AAP5URM4_LACPE</name>
<comment type="caution">
    <text evidence="1">The sequence shown here is derived from an EMBL/GenBank/DDBJ whole genome shotgun (WGS) entry which is preliminary data.</text>
</comment>